<dbReference type="InterPro" id="IPR002525">
    <property type="entry name" value="Transp_IS110-like_N"/>
</dbReference>
<feature type="domain" description="Transposase IS116/IS110/IS902 C-terminal" evidence="3">
    <location>
        <begin position="228"/>
        <end position="310"/>
    </location>
</feature>
<protein>
    <submittedName>
        <fullName evidence="4">IS110 family transposase</fullName>
    </submittedName>
</protein>
<feature type="coiled-coil region" evidence="1">
    <location>
        <begin position="190"/>
        <end position="217"/>
    </location>
</feature>
<dbReference type="EMBL" id="CP032050">
    <property type="protein sequence ID" value="AYN67437.1"/>
    <property type="molecule type" value="Genomic_DNA"/>
</dbReference>
<accession>A0A3G2L5A5</accession>
<dbReference type="Pfam" id="PF02371">
    <property type="entry name" value="Transposase_20"/>
    <property type="match status" value="1"/>
</dbReference>
<dbReference type="KEGG" id="emar:D1013_08725"/>
<keyword evidence="1" id="KW-0175">Coiled coil</keyword>
<dbReference type="PANTHER" id="PTHR33055">
    <property type="entry name" value="TRANSPOSASE FOR INSERTION SEQUENCE ELEMENT IS1111A"/>
    <property type="match status" value="1"/>
</dbReference>
<evidence type="ECO:0000259" key="3">
    <source>
        <dbReference type="Pfam" id="PF02371"/>
    </source>
</evidence>
<dbReference type="GO" id="GO:0003677">
    <property type="term" value="F:DNA binding"/>
    <property type="evidence" value="ECO:0007669"/>
    <property type="project" value="InterPro"/>
</dbReference>
<name>A0A3G2L5A5_9FLAO</name>
<dbReference type="Pfam" id="PF01548">
    <property type="entry name" value="DEDD_Tnp_IS110"/>
    <property type="match status" value="1"/>
</dbReference>
<feature type="domain" description="Transposase IS110-like N-terminal" evidence="2">
    <location>
        <begin position="26"/>
        <end position="175"/>
    </location>
</feature>
<evidence type="ECO:0000259" key="2">
    <source>
        <dbReference type="Pfam" id="PF01548"/>
    </source>
</evidence>
<dbReference type="GO" id="GO:0004803">
    <property type="term" value="F:transposase activity"/>
    <property type="evidence" value="ECO:0007669"/>
    <property type="project" value="InterPro"/>
</dbReference>
<dbReference type="InterPro" id="IPR003346">
    <property type="entry name" value="Transposase_20"/>
</dbReference>
<dbReference type="NCBIfam" id="NF033542">
    <property type="entry name" value="transpos_IS110"/>
    <property type="match status" value="1"/>
</dbReference>
<dbReference type="OrthoDB" id="964423at2"/>
<dbReference type="PANTHER" id="PTHR33055:SF13">
    <property type="entry name" value="TRANSPOSASE"/>
    <property type="match status" value="1"/>
</dbReference>
<sequence length="373" mass="42097">MRARMIKRVMALKNDIMEKRLKQSLGIDVSKLGLSLSLGFLTDKLGKEFISHPDVPNDLSGYKEVLKWLKTSVDGTVDLVVVMEATGVYHQGIAHYLYSHGHAVSVMQSGRVKRYAQSLDQRSKTDALDSRMLSMLGLERSLRPWRPPSEELRELKALSRERSSLLKDKVMETNRQGAIDSGVHGNTKALKRHRDRLKLLNGQIAMIEEEMKEIVSKNEVLGRKIGFMMSIPGISFISAATVVGETLGFESITSAKQLTSYAGYDVVLRESGSFKGKTRISKKGNSHIRAVMHMPSMTCVRCNPTLKRFYNRLKPKKAKPLVALIAVQRKLLILMYTLWKSEKFYDAAYETKKQQKRKALAAQDNNLINQLVS</sequence>
<evidence type="ECO:0000313" key="4">
    <source>
        <dbReference type="EMBL" id="AYN67437.1"/>
    </source>
</evidence>
<evidence type="ECO:0000313" key="5">
    <source>
        <dbReference type="Proteomes" id="UP000276309"/>
    </source>
</evidence>
<reference evidence="4 5" key="1">
    <citation type="submission" date="2018-08" db="EMBL/GenBank/DDBJ databases">
        <title>The reduced genetic potential of extracellular carbohydrate catabolism in Euzebyella marina RN62, a Flavobacteriia bacterium isolated from the hadal water.</title>
        <authorList>
            <person name="Xue C."/>
        </authorList>
    </citation>
    <scope>NUCLEOTIDE SEQUENCE [LARGE SCALE GENOMIC DNA]</scope>
    <source>
        <strain evidence="4 5">RN62</strain>
    </source>
</reference>
<dbReference type="AlphaFoldDB" id="A0A3G2L5A5"/>
<evidence type="ECO:0000256" key="1">
    <source>
        <dbReference type="SAM" id="Coils"/>
    </source>
</evidence>
<dbReference type="InterPro" id="IPR047650">
    <property type="entry name" value="Transpos_IS110"/>
</dbReference>
<proteinExistence type="predicted"/>
<gene>
    <name evidence="4" type="ORF">D1013_08725</name>
</gene>
<dbReference type="GO" id="GO:0006313">
    <property type="term" value="P:DNA transposition"/>
    <property type="evidence" value="ECO:0007669"/>
    <property type="project" value="InterPro"/>
</dbReference>
<dbReference type="Proteomes" id="UP000276309">
    <property type="component" value="Chromosome"/>
</dbReference>
<organism evidence="4 5">
    <name type="scientific">Euzebyella marina</name>
    <dbReference type="NCBI Taxonomy" id="1761453"/>
    <lineage>
        <taxon>Bacteria</taxon>
        <taxon>Pseudomonadati</taxon>
        <taxon>Bacteroidota</taxon>
        <taxon>Flavobacteriia</taxon>
        <taxon>Flavobacteriales</taxon>
        <taxon>Flavobacteriaceae</taxon>
        <taxon>Euzebyella</taxon>
    </lineage>
</organism>
<keyword evidence="5" id="KW-1185">Reference proteome</keyword>